<evidence type="ECO:0000313" key="3">
    <source>
        <dbReference type="Proteomes" id="UP001500967"/>
    </source>
</evidence>
<evidence type="ECO:0000313" key="2">
    <source>
        <dbReference type="EMBL" id="GAA0259123.1"/>
    </source>
</evidence>
<feature type="region of interest" description="Disordered" evidence="1">
    <location>
        <begin position="474"/>
        <end position="504"/>
    </location>
</feature>
<name>A0ABP3ECD1_9ACTN</name>
<dbReference type="EMBL" id="BAAAGX010000020">
    <property type="protein sequence ID" value="GAA0259123.1"/>
    <property type="molecule type" value="Genomic_DNA"/>
</dbReference>
<reference evidence="3" key="1">
    <citation type="journal article" date="2019" name="Int. J. Syst. Evol. Microbiol.">
        <title>The Global Catalogue of Microorganisms (GCM) 10K type strain sequencing project: providing services to taxonomists for standard genome sequencing and annotation.</title>
        <authorList>
            <consortium name="The Broad Institute Genomics Platform"/>
            <consortium name="The Broad Institute Genome Sequencing Center for Infectious Disease"/>
            <person name="Wu L."/>
            <person name="Ma J."/>
        </authorList>
    </citation>
    <scope>NUCLEOTIDE SEQUENCE [LARGE SCALE GENOMIC DNA]</scope>
    <source>
        <strain evidence="3">JCM 10425</strain>
    </source>
</reference>
<organism evidence="2 3">
    <name type="scientific">Cryptosporangium japonicum</name>
    <dbReference type="NCBI Taxonomy" id="80872"/>
    <lineage>
        <taxon>Bacteria</taxon>
        <taxon>Bacillati</taxon>
        <taxon>Actinomycetota</taxon>
        <taxon>Actinomycetes</taxon>
        <taxon>Cryptosporangiales</taxon>
        <taxon>Cryptosporangiaceae</taxon>
        <taxon>Cryptosporangium</taxon>
    </lineage>
</organism>
<dbReference type="Gene3D" id="3.30.830.10">
    <property type="entry name" value="Metalloenzyme, LuxS/M16 peptidase-like"/>
    <property type="match status" value="2"/>
</dbReference>
<protein>
    <recommendedName>
        <fullName evidence="4">Zn-dependent peptidase</fullName>
    </recommendedName>
</protein>
<dbReference type="InterPro" id="IPR011249">
    <property type="entry name" value="Metalloenz_LuxS/M16"/>
</dbReference>
<keyword evidence="3" id="KW-1185">Reference proteome</keyword>
<evidence type="ECO:0000256" key="1">
    <source>
        <dbReference type="SAM" id="MobiDB-lite"/>
    </source>
</evidence>
<feature type="compositionally biased region" description="Pro residues" evidence="1">
    <location>
        <begin position="483"/>
        <end position="493"/>
    </location>
</feature>
<gene>
    <name evidence="2" type="ORF">GCM10009539_50560</name>
</gene>
<dbReference type="Proteomes" id="UP001500967">
    <property type="component" value="Unassembled WGS sequence"/>
</dbReference>
<proteinExistence type="predicted"/>
<accession>A0ABP3ECD1</accession>
<evidence type="ECO:0008006" key="4">
    <source>
        <dbReference type="Google" id="ProtNLM"/>
    </source>
</evidence>
<sequence length="504" mass="53694">MIKETEVDGVPTLIAPVNGPMSAGLVFRVGYADEVLARAGITHLIEHLALFDTGQADYHYNGRTGAAFTEFHLRGREHDVVSFLTGVCTSLGALPMHRLEIERQVLLTEESGQSLTPAHVLAPWRYGARGYGLPGYLEYGVPVITPDEIQHWLRTWFTKENAVLWIAGDGVPAGLRLPLPSSGRRWAPPAVTSALPVTPAYFRGPLNGAAFDAVVPIGAASQVYAEVLQRELFRELRQASGLSYTTATGYTTHAHGTAQVTAVADALPEKQSAVLGGLIDALLTLSVGRVEQADVDAAKTKGREALTDPDAEAAMLSAQANALLVGRPIRTVEERLAELDAVTVEQVAEVAAGAMTTGLLLVPPGSTADWAGFTAAPTTSYTVVPGHTFAVVDDDQDRFHIGPTGVSRVIGDQAATVLYAECSAMLIWPDGGRLLIGHDGMRVAVEPTMIAGDPTVLYQVGTGLPPHLVVRMPAREESEIPRPEPVAPTPAPPEKQGLFRRKKS</sequence>
<dbReference type="SUPFAM" id="SSF63411">
    <property type="entry name" value="LuxS/MPP-like metallohydrolase"/>
    <property type="match status" value="2"/>
</dbReference>
<dbReference type="RefSeq" id="WP_344651400.1">
    <property type="nucleotide sequence ID" value="NZ_BAAAGX010000020.1"/>
</dbReference>
<comment type="caution">
    <text evidence="2">The sequence shown here is derived from an EMBL/GenBank/DDBJ whole genome shotgun (WGS) entry which is preliminary data.</text>
</comment>